<keyword evidence="5" id="KW-0460">Magnesium</keyword>
<accession>A0A131YLY3</accession>
<dbReference type="InterPro" id="IPR029056">
    <property type="entry name" value="Ribokinase-like"/>
</dbReference>
<dbReference type="SUPFAM" id="SSF53613">
    <property type="entry name" value="Ribokinase-like"/>
    <property type="match status" value="1"/>
</dbReference>
<evidence type="ECO:0000256" key="5">
    <source>
        <dbReference type="ARBA" id="ARBA00022842"/>
    </source>
</evidence>
<sequence>MIAGTATSKWTLSATTLISVLVIFYAIYYKRQADDVLRQRLQLILDGLLKAESQVSVAPKTRIAIGFGSCQDLIVQSSELFAHIEPPDDPEHIDVIHSERDLQRVFAYYFRHGAAAERFVSNATLFAELVKAAKSADSAEFHIGGNAPLMARRFAYEGCEVLLGAHMSPKLRAELPEGITVAGPEVTDDEVHLLLEYPAGERWGHLHSPRANRFIIHNDHTNPKLASIESFVPELEKFKPKLLVVSALQMMDNFPFEKGQREKHVREVQALMKRTDRAVPLHFEMASYTDTSLMHELVDHVLPYADSLGMNEQELPNLLSILKYGNVSYVSDSYPRVATVLDAMRDVYELLKANAPKKGSTNPNDEGRRPLTRLHIHTLAFQAILVANDSPWKNSLAAAAKAALTAHRYTCGSHDIDTTHARVIMDDSFTTSRGNGGRRIPFNNKRPVACWQERDFEICVAPVLVCTKVLHTGGGGDNVSAAGIVLQV</sequence>
<evidence type="ECO:0000256" key="4">
    <source>
        <dbReference type="ARBA" id="ARBA00022777"/>
    </source>
</evidence>
<keyword evidence="7" id="KW-0812">Transmembrane</keyword>
<dbReference type="PROSITE" id="PS51255">
    <property type="entry name" value="ADPK"/>
    <property type="match status" value="1"/>
</dbReference>
<dbReference type="PANTHER" id="PTHR21208:SF1">
    <property type="entry name" value="ADP-DEPENDENT GLUCOKINASE"/>
    <property type="match status" value="1"/>
</dbReference>
<dbReference type="EMBL" id="GEDV01009646">
    <property type="protein sequence ID" value="JAP78911.1"/>
    <property type="molecule type" value="Transcribed_RNA"/>
</dbReference>
<evidence type="ECO:0000256" key="6">
    <source>
        <dbReference type="ARBA" id="ARBA00023152"/>
    </source>
</evidence>
<feature type="transmembrane region" description="Helical" evidence="7">
    <location>
        <begin position="12"/>
        <end position="29"/>
    </location>
</feature>
<keyword evidence="7" id="KW-0472">Membrane</keyword>
<dbReference type="PANTHER" id="PTHR21208">
    <property type="entry name" value="ADP-DEPENDENT GLUCOKINASE"/>
    <property type="match status" value="1"/>
</dbReference>
<protein>
    <submittedName>
        <fullName evidence="8">ADP-dependent glucokinase</fullName>
    </submittedName>
</protein>
<dbReference type="GO" id="GO:0006006">
    <property type="term" value="P:glucose metabolic process"/>
    <property type="evidence" value="ECO:0007669"/>
    <property type="project" value="TreeGrafter"/>
</dbReference>
<dbReference type="AlphaFoldDB" id="A0A131YLY3"/>
<keyword evidence="2" id="KW-0808">Transferase</keyword>
<proteinExistence type="predicted"/>
<dbReference type="GO" id="GO:0046872">
    <property type="term" value="F:metal ion binding"/>
    <property type="evidence" value="ECO:0007669"/>
    <property type="project" value="UniProtKB-KW"/>
</dbReference>
<dbReference type="GO" id="GO:0043843">
    <property type="term" value="F:ADP-specific glucokinase activity"/>
    <property type="evidence" value="ECO:0007669"/>
    <property type="project" value="TreeGrafter"/>
</dbReference>
<dbReference type="Gene3D" id="3.40.1190.20">
    <property type="match status" value="1"/>
</dbReference>
<name>A0A131YLY3_RHIAP</name>
<evidence type="ECO:0000313" key="8">
    <source>
        <dbReference type="EMBL" id="JAP78911.1"/>
    </source>
</evidence>
<evidence type="ECO:0000256" key="1">
    <source>
        <dbReference type="ARBA" id="ARBA00022490"/>
    </source>
</evidence>
<keyword evidence="7" id="KW-1133">Transmembrane helix</keyword>
<reference evidence="8" key="1">
    <citation type="journal article" date="2016" name="Ticks Tick Borne Dis.">
        <title>De novo assembly and annotation of the salivary gland transcriptome of Rhipicephalus appendiculatus male and female ticks during blood feeding.</title>
        <authorList>
            <person name="de Castro M.H."/>
            <person name="de Klerk D."/>
            <person name="Pienaar R."/>
            <person name="Latif A.A."/>
            <person name="Rees D.J."/>
            <person name="Mans B.J."/>
        </authorList>
    </citation>
    <scope>NUCLEOTIDE SEQUENCE</scope>
    <source>
        <tissue evidence="8">Salivary glands</tissue>
    </source>
</reference>
<keyword evidence="1" id="KW-0963">Cytoplasm</keyword>
<evidence type="ECO:0000256" key="7">
    <source>
        <dbReference type="SAM" id="Phobius"/>
    </source>
</evidence>
<dbReference type="InterPro" id="IPR007666">
    <property type="entry name" value="ADP_PFK/GK"/>
</dbReference>
<evidence type="ECO:0000256" key="2">
    <source>
        <dbReference type="ARBA" id="ARBA00022679"/>
    </source>
</evidence>
<dbReference type="GO" id="GO:0006096">
    <property type="term" value="P:glycolytic process"/>
    <property type="evidence" value="ECO:0007669"/>
    <property type="project" value="UniProtKB-KW"/>
</dbReference>
<keyword evidence="6" id="KW-0324">Glycolysis</keyword>
<keyword evidence="4 8" id="KW-0418">Kinase</keyword>
<dbReference type="GO" id="GO:0005783">
    <property type="term" value="C:endoplasmic reticulum"/>
    <property type="evidence" value="ECO:0007669"/>
    <property type="project" value="TreeGrafter"/>
</dbReference>
<organism evidence="8">
    <name type="scientific">Rhipicephalus appendiculatus</name>
    <name type="common">Brown ear tick</name>
    <dbReference type="NCBI Taxonomy" id="34631"/>
    <lineage>
        <taxon>Eukaryota</taxon>
        <taxon>Metazoa</taxon>
        <taxon>Ecdysozoa</taxon>
        <taxon>Arthropoda</taxon>
        <taxon>Chelicerata</taxon>
        <taxon>Arachnida</taxon>
        <taxon>Acari</taxon>
        <taxon>Parasitiformes</taxon>
        <taxon>Ixodida</taxon>
        <taxon>Ixodoidea</taxon>
        <taxon>Ixodidae</taxon>
        <taxon>Rhipicephalinae</taxon>
        <taxon>Rhipicephalus</taxon>
        <taxon>Rhipicephalus</taxon>
    </lineage>
</organism>
<keyword evidence="3" id="KW-0479">Metal-binding</keyword>
<evidence type="ECO:0000256" key="3">
    <source>
        <dbReference type="ARBA" id="ARBA00022723"/>
    </source>
</evidence>
<dbReference type="Pfam" id="PF04587">
    <property type="entry name" value="ADP_PFK_GK"/>
    <property type="match status" value="1"/>
</dbReference>